<gene>
    <name evidence="3" type="ORF">ACFS6H_10990</name>
</gene>
<dbReference type="InterPro" id="IPR008969">
    <property type="entry name" value="CarboxyPept-like_regulatory"/>
</dbReference>
<keyword evidence="1" id="KW-0813">Transport</keyword>
<keyword evidence="1" id="KW-0472">Membrane</keyword>
<dbReference type="SUPFAM" id="SSF49464">
    <property type="entry name" value="Carboxypeptidase regulatory domain-like"/>
    <property type="match status" value="1"/>
</dbReference>
<dbReference type="Proteomes" id="UP001597511">
    <property type="component" value="Unassembled WGS sequence"/>
</dbReference>
<sequence length="1128" mass="125291">MACADAKANGNPGKPGFYDKEKYNGFSRFIDVTGKVVDEAGEPISNASVQVKGLTGKGTHTDTKGEFKVSDVSAGTVLVVSAVGFLEQEYKVAAAATGITITLKKDTKEMEEVIVTGLQTIKKKNFTGAATSLNASDVERAGLPDISKMLEGQFAGVSVQNVSGTFGAAPKLRIRGATSLSGDNKPLWVIDGIILEDVVNISNEALSTGDMSTLLGSSVAGLNPDDIQDITILRDAAATALYGARAMNGVIVVSTKKGKQTSGQPRISYTGNFSRYIKPNYSEFDVLNSADQMGVLMEMWNKGSFQMPGMINGANGGIFNKMYRDIMDYDPVTNTYKLRNDKPSMNEYLQRYANANTDWFDILFQNSFLQEHSVSVSSGTEKFQTYASTSYLKDDGQALGNSVERFTGNFRSNFKMGKRITGEILTNGSIRNQRAPGTQNVQSEPVYGSYIRGFDINPYNYAMNTSRLITPYNEDGSLEYFTRDFAPFNILNELNSNYMKLQVMELRVQGSLGYQITPKINYNLTGAYRYAKTENQVHILENSNMVQAYKAAYDPTVLGSNEYLYRNPDNTWEYPIVTLPSGGFYNVNMNNLKSYFLRHDLKYMEDFGKHHVQGFAGMEVRNAERQYEFFDGVGYQYGNGGLVNPYHMYFKRAGEEGRPYFGMQPSTDRYIAYMFQGIYTYDDRFTITPTFRYDGSNKMGKTRTARWLPTWSVSGSWNIHSESFFWKNSILNTAILRGSYGLVANIGNATNSAATFYNQIARRPYLNDQETQTFISSLENSELTWEKTNDLNIGLELGFLPGNRILFVTDFYNRSIRDLIGPINTSGIGGQFVKIGNYATMKSNGVEFTLNAKVIEKKDFGWTSRLNLAFNKNKITKLDINPNIWTLVSPNGGTVIGKPQRGLYAVKFTGLNHYFGYPTYVGIGDPKANTTYINLQSNNIANLEYIGPVDPITTGGFYNQIRYKGFTLSGLIKFAYGNYLRLAPKISANYTDMASMTRDALNRWMMPGDEARTTVPGIMDPVYQLQIVDASGAQVSSVYPYNLYNYSDQRIAKGDYIKLSNVALGYNLSQALAKRIGVANASVAVVANNLWIIHADKRLNGQDPEFFASGGVALPAMKQVTLSLKIGF</sequence>
<evidence type="ECO:0000256" key="1">
    <source>
        <dbReference type="PROSITE-ProRule" id="PRU01360"/>
    </source>
</evidence>
<name>A0ABW6A7V3_9BACT</name>
<dbReference type="InterPro" id="IPR039426">
    <property type="entry name" value="TonB-dep_rcpt-like"/>
</dbReference>
<dbReference type="InterPro" id="IPR023997">
    <property type="entry name" value="TonB-dep_OMP_SusC/RagA_CS"/>
</dbReference>
<dbReference type="SUPFAM" id="SSF56935">
    <property type="entry name" value="Porins"/>
    <property type="match status" value="1"/>
</dbReference>
<comment type="similarity">
    <text evidence="1">Belongs to the TonB-dependent receptor family.</text>
</comment>
<dbReference type="EMBL" id="JBHUOZ010000003">
    <property type="protein sequence ID" value="MFD2920238.1"/>
    <property type="molecule type" value="Genomic_DNA"/>
</dbReference>
<dbReference type="Gene3D" id="2.170.130.10">
    <property type="entry name" value="TonB-dependent receptor, plug domain"/>
    <property type="match status" value="1"/>
</dbReference>
<dbReference type="NCBIfam" id="TIGR04056">
    <property type="entry name" value="OMP_RagA_SusC"/>
    <property type="match status" value="1"/>
</dbReference>
<comment type="caution">
    <text evidence="3">The sequence shown here is derived from an EMBL/GenBank/DDBJ whole genome shotgun (WGS) entry which is preliminary data.</text>
</comment>
<dbReference type="RefSeq" id="WP_386098268.1">
    <property type="nucleotide sequence ID" value="NZ_JBHUOZ010000003.1"/>
</dbReference>
<proteinExistence type="inferred from homology"/>
<evidence type="ECO:0000259" key="2">
    <source>
        <dbReference type="Pfam" id="PF07715"/>
    </source>
</evidence>
<keyword evidence="4" id="KW-1185">Reference proteome</keyword>
<dbReference type="Pfam" id="PF07715">
    <property type="entry name" value="Plug"/>
    <property type="match status" value="1"/>
</dbReference>
<keyword evidence="1" id="KW-0812">Transmembrane</keyword>
<dbReference type="InterPro" id="IPR037066">
    <property type="entry name" value="Plug_dom_sf"/>
</dbReference>
<dbReference type="Gene3D" id="2.60.40.1120">
    <property type="entry name" value="Carboxypeptidase-like, regulatory domain"/>
    <property type="match status" value="1"/>
</dbReference>
<evidence type="ECO:0000313" key="3">
    <source>
        <dbReference type="EMBL" id="MFD2920238.1"/>
    </source>
</evidence>
<dbReference type="NCBIfam" id="TIGR04057">
    <property type="entry name" value="SusC_RagA_signa"/>
    <property type="match status" value="1"/>
</dbReference>
<accession>A0ABW6A7V3</accession>
<feature type="domain" description="TonB-dependent receptor plug" evidence="2">
    <location>
        <begin position="123"/>
        <end position="250"/>
    </location>
</feature>
<reference evidence="4" key="1">
    <citation type="journal article" date="2019" name="Int. J. Syst. Evol. Microbiol.">
        <title>The Global Catalogue of Microorganisms (GCM) 10K type strain sequencing project: providing services to taxonomists for standard genome sequencing and annotation.</title>
        <authorList>
            <consortium name="The Broad Institute Genomics Platform"/>
            <consortium name="The Broad Institute Genome Sequencing Center for Infectious Disease"/>
            <person name="Wu L."/>
            <person name="Ma J."/>
        </authorList>
    </citation>
    <scope>NUCLEOTIDE SEQUENCE [LARGE SCALE GENOMIC DNA]</scope>
    <source>
        <strain evidence="4">KCTC 23299</strain>
    </source>
</reference>
<dbReference type="Pfam" id="PF13715">
    <property type="entry name" value="CarbopepD_reg_2"/>
    <property type="match status" value="1"/>
</dbReference>
<dbReference type="PROSITE" id="PS52016">
    <property type="entry name" value="TONB_DEPENDENT_REC_3"/>
    <property type="match status" value="1"/>
</dbReference>
<keyword evidence="1" id="KW-1134">Transmembrane beta strand</keyword>
<evidence type="ECO:0000313" key="4">
    <source>
        <dbReference type="Proteomes" id="UP001597511"/>
    </source>
</evidence>
<comment type="subcellular location">
    <subcellularLocation>
        <location evidence="1">Cell outer membrane</location>
        <topology evidence="1">Multi-pass membrane protein</topology>
    </subcellularLocation>
</comment>
<keyword evidence="1" id="KW-0998">Cell outer membrane</keyword>
<organism evidence="3 4">
    <name type="scientific">Terrimonas rubra</name>
    <dbReference type="NCBI Taxonomy" id="1035890"/>
    <lineage>
        <taxon>Bacteria</taxon>
        <taxon>Pseudomonadati</taxon>
        <taxon>Bacteroidota</taxon>
        <taxon>Chitinophagia</taxon>
        <taxon>Chitinophagales</taxon>
        <taxon>Chitinophagaceae</taxon>
        <taxon>Terrimonas</taxon>
    </lineage>
</organism>
<dbReference type="InterPro" id="IPR023996">
    <property type="entry name" value="TonB-dep_OMP_SusC/RagA"/>
</dbReference>
<protein>
    <submittedName>
        <fullName evidence="3">SusC/RagA family TonB-linked outer membrane protein</fullName>
    </submittedName>
</protein>
<dbReference type="InterPro" id="IPR012910">
    <property type="entry name" value="Plug_dom"/>
</dbReference>